<comment type="caution">
    <text evidence="2">The sequence shown here is derived from an EMBL/GenBank/DDBJ whole genome shotgun (WGS) entry which is preliminary data.</text>
</comment>
<sequence>MDDGGRKTDDGRQKTGKRRQKGKDEFPYGNGCIPSGWMIRFQNGMDFFVIWDESLREWGRTILMQGHFPGHAAETD</sequence>
<protein>
    <submittedName>
        <fullName evidence="2">Uncharacterized protein</fullName>
    </submittedName>
</protein>
<feature type="region of interest" description="Disordered" evidence="1">
    <location>
        <begin position="1"/>
        <end position="30"/>
    </location>
</feature>
<organism evidence="2">
    <name type="scientific">marine sediment metagenome</name>
    <dbReference type="NCBI Taxonomy" id="412755"/>
    <lineage>
        <taxon>unclassified sequences</taxon>
        <taxon>metagenomes</taxon>
        <taxon>ecological metagenomes</taxon>
    </lineage>
</organism>
<dbReference type="EMBL" id="LAZR01055236">
    <property type="protein sequence ID" value="KKK76826.1"/>
    <property type="molecule type" value="Genomic_DNA"/>
</dbReference>
<gene>
    <name evidence="2" type="ORF">LCGC14_2859740</name>
</gene>
<evidence type="ECO:0000313" key="2">
    <source>
        <dbReference type="EMBL" id="KKK76826.1"/>
    </source>
</evidence>
<accession>A0A0F9AX09</accession>
<name>A0A0F9AX09_9ZZZZ</name>
<evidence type="ECO:0000256" key="1">
    <source>
        <dbReference type="SAM" id="MobiDB-lite"/>
    </source>
</evidence>
<dbReference type="AlphaFoldDB" id="A0A0F9AX09"/>
<proteinExistence type="predicted"/>
<reference evidence="2" key="1">
    <citation type="journal article" date="2015" name="Nature">
        <title>Complex archaea that bridge the gap between prokaryotes and eukaryotes.</title>
        <authorList>
            <person name="Spang A."/>
            <person name="Saw J.H."/>
            <person name="Jorgensen S.L."/>
            <person name="Zaremba-Niedzwiedzka K."/>
            <person name="Martijn J."/>
            <person name="Lind A.E."/>
            <person name="van Eijk R."/>
            <person name="Schleper C."/>
            <person name="Guy L."/>
            <person name="Ettema T.J."/>
        </authorList>
    </citation>
    <scope>NUCLEOTIDE SEQUENCE</scope>
</reference>
<feature type="compositionally biased region" description="Basic and acidic residues" evidence="1">
    <location>
        <begin position="1"/>
        <end position="13"/>
    </location>
</feature>